<sequence length="46" mass="5327">MNNYFYGLSGYYKFRCLFGYPACITSLNFLLIFMRKPCSPPAPSFS</sequence>
<reference evidence="2" key="1">
    <citation type="journal article" date="2021" name="Microb. Physiol.">
        <title>Proteogenomic Insights into the Physiology of Marine, Sulfate-Reducing, Filamentous Desulfonema limicola and Desulfonema magnum.</title>
        <authorList>
            <person name="Schnaars V."/>
            <person name="Wohlbrand L."/>
            <person name="Scheve S."/>
            <person name="Hinrichs C."/>
            <person name="Reinhardt R."/>
            <person name="Rabus R."/>
        </authorList>
    </citation>
    <scope>NUCLEOTIDE SEQUENCE</scope>
    <source>
        <strain evidence="2">4be13</strain>
    </source>
</reference>
<proteinExistence type="predicted"/>
<evidence type="ECO:0000313" key="2">
    <source>
        <dbReference type="EMBL" id="QTA84152.1"/>
    </source>
</evidence>
<gene>
    <name evidence="2" type="ORF">dnm_001450</name>
</gene>
<dbReference type="KEGG" id="dmm:dnm_001450"/>
<keyword evidence="1" id="KW-0472">Membrane</keyword>
<dbReference type="EMBL" id="CP061800">
    <property type="protein sequence ID" value="QTA84152.1"/>
    <property type="molecule type" value="Genomic_DNA"/>
</dbReference>
<protein>
    <submittedName>
        <fullName evidence="2">Uncharacterized protein</fullName>
    </submittedName>
</protein>
<dbReference type="AlphaFoldDB" id="A0A975BEY4"/>
<name>A0A975BEY4_9BACT</name>
<feature type="transmembrane region" description="Helical" evidence="1">
    <location>
        <begin position="12"/>
        <end position="33"/>
    </location>
</feature>
<keyword evidence="1" id="KW-0812">Transmembrane</keyword>
<accession>A0A975BEY4</accession>
<keyword evidence="1" id="KW-1133">Transmembrane helix</keyword>
<evidence type="ECO:0000313" key="3">
    <source>
        <dbReference type="Proteomes" id="UP000663722"/>
    </source>
</evidence>
<dbReference type="Proteomes" id="UP000663722">
    <property type="component" value="Chromosome"/>
</dbReference>
<keyword evidence="3" id="KW-1185">Reference proteome</keyword>
<organism evidence="2 3">
    <name type="scientific">Desulfonema magnum</name>
    <dbReference type="NCBI Taxonomy" id="45655"/>
    <lineage>
        <taxon>Bacteria</taxon>
        <taxon>Pseudomonadati</taxon>
        <taxon>Thermodesulfobacteriota</taxon>
        <taxon>Desulfobacteria</taxon>
        <taxon>Desulfobacterales</taxon>
        <taxon>Desulfococcaceae</taxon>
        <taxon>Desulfonema</taxon>
    </lineage>
</organism>
<evidence type="ECO:0000256" key="1">
    <source>
        <dbReference type="SAM" id="Phobius"/>
    </source>
</evidence>